<dbReference type="SUPFAM" id="SSF69318">
    <property type="entry name" value="Integrin alpha N-terminal domain"/>
    <property type="match status" value="1"/>
</dbReference>
<keyword evidence="10" id="KW-1015">Disulfide bond</keyword>
<dbReference type="SUPFAM" id="SSF69179">
    <property type="entry name" value="Integrin domains"/>
    <property type="match status" value="3"/>
</dbReference>
<dbReference type="SMART" id="SM00191">
    <property type="entry name" value="Int_alpha"/>
    <property type="match status" value="5"/>
</dbReference>
<evidence type="ECO:0000256" key="14">
    <source>
        <dbReference type="RuleBase" id="RU003762"/>
    </source>
</evidence>
<keyword evidence="5" id="KW-0677">Repeat</keyword>
<evidence type="ECO:0000259" key="16">
    <source>
        <dbReference type="Pfam" id="PF20805"/>
    </source>
</evidence>
<keyword evidence="9 14" id="KW-0472">Membrane</keyword>
<dbReference type="Gene3D" id="2.60.40.1530">
    <property type="entry name" value="ntegrin, alpha v. Chain A, domain 4"/>
    <property type="match status" value="1"/>
</dbReference>
<evidence type="ECO:0000256" key="9">
    <source>
        <dbReference type="ARBA" id="ARBA00023136"/>
    </source>
</evidence>
<dbReference type="GO" id="GO:0009897">
    <property type="term" value="C:external side of plasma membrane"/>
    <property type="evidence" value="ECO:0007669"/>
    <property type="project" value="TreeGrafter"/>
</dbReference>
<dbReference type="InterPro" id="IPR048285">
    <property type="entry name" value="Integrin_alpha_Ig-like_2"/>
</dbReference>
<dbReference type="Pfam" id="PF08441">
    <property type="entry name" value="Integrin_A_Ig_1"/>
    <property type="match status" value="1"/>
</dbReference>
<feature type="repeat" description="FG-GAP" evidence="13">
    <location>
        <begin position="360"/>
        <end position="415"/>
    </location>
</feature>
<evidence type="ECO:0000256" key="5">
    <source>
        <dbReference type="ARBA" id="ARBA00022737"/>
    </source>
</evidence>
<keyword evidence="8 14" id="KW-0401">Integrin</keyword>
<evidence type="ECO:0000256" key="3">
    <source>
        <dbReference type="ARBA" id="ARBA00022692"/>
    </source>
</evidence>
<dbReference type="OrthoDB" id="5317514at2759"/>
<feature type="domain" description="Integrin alpha third immunoglobulin-like" evidence="17">
    <location>
        <begin position="798"/>
        <end position="1008"/>
    </location>
</feature>
<evidence type="ECO:0000256" key="12">
    <source>
        <dbReference type="ARBA" id="ARBA00023180"/>
    </source>
</evidence>
<dbReference type="PANTHER" id="PTHR23220">
    <property type="entry name" value="INTEGRIN ALPHA"/>
    <property type="match status" value="1"/>
</dbReference>
<dbReference type="InParanoid" id="A0A6P7XHH1"/>
<dbReference type="GO" id="GO:0008305">
    <property type="term" value="C:integrin complex"/>
    <property type="evidence" value="ECO:0007669"/>
    <property type="project" value="InterPro"/>
</dbReference>
<evidence type="ECO:0000256" key="13">
    <source>
        <dbReference type="PROSITE-ProRule" id="PRU00803"/>
    </source>
</evidence>
<feature type="transmembrane region" description="Helical" evidence="14">
    <location>
        <begin position="1019"/>
        <end position="1043"/>
    </location>
</feature>
<keyword evidence="12" id="KW-0325">Glycoprotein</keyword>
<evidence type="ECO:0000256" key="7">
    <source>
        <dbReference type="ARBA" id="ARBA00022989"/>
    </source>
</evidence>
<evidence type="ECO:0000256" key="6">
    <source>
        <dbReference type="ARBA" id="ARBA00022889"/>
    </source>
</evidence>
<evidence type="ECO:0000256" key="2">
    <source>
        <dbReference type="ARBA" id="ARBA00008054"/>
    </source>
</evidence>
<dbReference type="InterPro" id="IPR000413">
    <property type="entry name" value="Integrin_alpha"/>
</dbReference>
<dbReference type="PRINTS" id="PR01185">
    <property type="entry name" value="INTEGRINA"/>
</dbReference>
<dbReference type="Gene3D" id="2.60.40.1510">
    <property type="entry name" value="ntegrin, alpha v. Chain A, domain 3"/>
    <property type="match status" value="1"/>
</dbReference>
<dbReference type="GO" id="GO:0050900">
    <property type="term" value="P:leukocyte migration"/>
    <property type="evidence" value="ECO:0007669"/>
    <property type="project" value="TreeGrafter"/>
</dbReference>
<dbReference type="InterPro" id="IPR048286">
    <property type="entry name" value="Integrin_alpha_Ig-like_3"/>
</dbReference>
<sequence>MAGLWLQHFLLLLLLLPRSSAFNLDVTDTLLRDGDKGSLFGFSVALHRQLRPYPFSWILVGAPQALALADQGAIRTGGLFACPLNSENLDCYRLLIDSGVDDSKESKENQWLGVTVKSQGAGGKIVTCAHLYEARQRVHQFSETRDVIGRCYVLSEDLQISDELDGGEWKFCEGRPQGHERFGFCQQGMAAGFTSDSHYIMFGAPGTYNWKGNVRVEVFNQTSLELVNYDDGPYEAGGEKEQDPSLIPVPSNSYFGFSVDSGKAITRKHELSFVTGAPRANHTGAVVILKKDNVNRLVPEFTLWGENLASSFGYSVAVADLNSDDWMDLVVGAPNFFDRREEIGGAVYVYINQAGQWGSTKPLRLNGTYESMFGITVGCLDDINQDGFQDIAVGAPFDGAGKVYIYHGSSIGIIPKPAQILDGVGVGVKTFGYSISGGVDIDGNSYPDLLVGSLSDTVVLYRARPVVHVAYNISIHPHTIDLEHKNCLHSTGACVDLKACFSYTASPDSYTPKIFLEYVFDADVDRRKLGKLPRVSFLNRKPTDPDYQHSNVVELPRQKVRSCVKASFQLQENVRDKLHPIPVTLTYNIKHSRHRRQTDKETLAPLMPVLNAQVPNTYRAEVNFLREGCGDDKICQSNLQISYHFCYRVDKTDQFVRMAGGHDGHAIFALTGHDDIALEITITNLPSDLKHPERDGDDAHEAQLTASFPDTLFYSAYRPLADKEVECVSNPNGSQVVCELGNPMKRGAQVAFYLIISTSGITIETTELEVQLLLSTISEQPDLQPILAQAHVIIELPLSVSGKVTPHQVFYSGTVLGESAMKTEENIGSLVEYEVAVSNKGQSLKTLGSAFLNLMWPLETSNGKWLLYPLKIHLQEKQRSGLDTRCSPSQAIDPLRLAADSHRRLKRDAEVSSAGSRRLVAFAARKKEVALDCARGTAKCLVFQCPLYTFDSQAVLKIRARLWNSTFLEDYPPFSSVELIVRANITVKSTIKNLVLNDATTEIPLVIYSDPDAAEYGGIPWWIILIAVLAGMLMLALLVLLLWKCGFFKRTRYHENKVPQYHAVKIPREDRQLYKEEKTGTIQRKEWVTNWNENDGYSHNAS</sequence>
<organism evidence="18 19">
    <name type="scientific">Microcaecilia unicolor</name>
    <dbReference type="NCBI Taxonomy" id="1415580"/>
    <lineage>
        <taxon>Eukaryota</taxon>
        <taxon>Metazoa</taxon>
        <taxon>Chordata</taxon>
        <taxon>Craniata</taxon>
        <taxon>Vertebrata</taxon>
        <taxon>Euteleostomi</taxon>
        <taxon>Amphibia</taxon>
        <taxon>Gymnophiona</taxon>
        <taxon>Siphonopidae</taxon>
        <taxon>Microcaecilia</taxon>
    </lineage>
</organism>
<evidence type="ECO:0000256" key="11">
    <source>
        <dbReference type="ARBA" id="ARBA00023170"/>
    </source>
</evidence>
<dbReference type="Gene3D" id="2.130.10.130">
    <property type="entry name" value="Integrin alpha, N-terminal"/>
    <property type="match status" value="1"/>
</dbReference>
<dbReference type="KEGG" id="muo:115465923"/>
<keyword evidence="18" id="KW-1185">Reference proteome</keyword>
<dbReference type="GO" id="GO:0033627">
    <property type="term" value="P:cell adhesion mediated by integrin"/>
    <property type="evidence" value="ECO:0007669"/>
    <property type="project" value="TreeGrafter"/>
</dbReference>
<keyword evidence="4 14" id="KW-0732">Signal</keyword>
<accession>A0A6P7XHH1</accession>
<dbReference type="CTD" id="3679"/>
<dbReference type="Pfam" id="PF01839">
    <property type="entry name" value="FG-GAP"/>
    <property type="match status" value="2"/>
</dbReference>
<dbReference type="GO" id="GO:0007229">
    <property type="term" value="P:integrin-mediated signaling pathway"/>
    <property type="evidence" value="ECO:0007669"/>
    <property type="project" value="UniProtKB-KW"/>
</dbReference>
<dbReference type="FunFam" id="1.20.5.930:FF:000001">
    <property type="entry name" value="Integrin subunit alpha V"/>
    <property type="match status" value="1"/>
</dbReference>
<dbReference type="Proteomes" id="UP000515156">
    <property type="component" value="Chromosome 3"/>
</dbReference>
<evidence type="ECO:0000256" key="4">
    <source>
        <dbReference type="ARBA" id="ARBA00022729"/>
    </source>
</evidence>
<comment type="similarity">
    <text evidence="2 14">Belongs to the integrin alpha chain family.</text>
</comment>
<feature type="repeat" description="FG-GAP" evidence="13">
    <location>
        <begin position="298"/>
        <end position="359"/>
    </location>
</feature>
<evidence type="ECO:0000313" key="18">
    <source>
        <dbReference type="Proteomes" id="UP000515156"/>
    </source>
</evidence>
<evidence type="ECO:0000259" key="17">
    <source>
        <dbReference type="Pfam" id="PF20806"/>
    </source>
</evidence>
<feature type="chain" id="PRO_5028509251" evidence="14">
    <location>
        <begin position="22"/>
        <end position="1102"/>
    </location>
</feature>
<dbReference type="GO" id="GO:0007160">
    <property type="term" value="P:cell-matrix adhesion"/>
    <property type="evidence" value="ECO:0007669"/>
    <property type="project" value="TreeGrafter"/>
</dbReference>
<dbReference type="FunCoup" id="A0A6P7XHH1">
    <property type="interactions" value="1117"/>
</dbReference>
<dbReference type="InterPro" id="IPR032695">
    <property type="entry name" value="Integrin_dom_sf"/>
</dbReference>
<dbReference type="InterPro" id="IPR013519">
    <property type="entry name" value="Int_alpha_beta-p"/>
</dbReference>
<feature type="domain" description="Integrin alpha second immunoglobulin-like" evidence="16">
    <location>
        <begin position="629"/>
        <end position="792"/>
    </location>
</feature>
<feature type="repeat" description="FG-GAP" evidence="13">
    <location>
        <begin position="419"/>
        <end position="478"/>
    </location>
</feature>
<keyword evidence="11 14" id="KW-0675">Receptor</keyword>
<dbReference type="GO" id="GO:0098609">
    <property type="term" value="P:cell-cell adhesion"/>
    <property type="evidence" value="ECO:0007669"/>
    <property type="project" value="TreeGrafter"/>
</dbReference>
<dbReference type="Pfam" id="PF20805">
    <property type="entry name" value="Integrin_A_Ig_2"/>
    <property type="match status" value="1"/>
</dbReference>
<dbReference type="InterPro" id="IPR028994">
    <property type="entry name" value="Integrin_alpha_N"/>
</dbReference>
<proteinExistence type="inferred from homology"/>
<keyword evidence="7 14" id="KW-1133">Transmembrane helix</keyword>
<dbReference type="Pfam" id="PF20806">
    <property type="entry name" value="Integrin_A_Ig_3"/>
    <property type="match status" value="1"/>
</dbReference>
<evidence type="ECO:0000256" key="10">
    <source>
        <dbReference type="ARBA" id="ARBA00023157"/>
    </source>
</evidence>
<dbReference type="PROSITE" id="PS51470">
    <property type="entry name" value="FG_GAP"/>
    <property type="match status" value="3"/>
</dbReference>
<dbReference type="PANTHER" id="PTHR23220:SF90">
    <property type="entry name" value="INTEGRIN ALPHA-7"/>
    <property type="match status" value="1"/>
</dbReference>
<protein>
    <submittedName>
        <fullName evidence="19">Integrin alpha-7 isoform X1</fullName>
    </submittedName>
</protein>
<feature type="signal peptide" evidence="14">
    <location>
        <begin position="1"/>
        <end position="21"/>
    </location>
</feature>
<dbReference type="Gene3D" id="2.60.40.1460">
    <property type="entry name" value="Integrin domains. Chain A, domain 2"/>
    <property type="match status" value="1"/>
</dbReference>
<feature type="domain" description="Integrin alpha first immunoglubulin-like" evidence="15">
    <location>
        <begin position="463"/>
        <end position="627"/>
    </location>
</feature>
<dbReference type="GeneID" id="115465923"/>
<reference evidence="19" key="1">
    <citation type="submission" date="2025-08" db="UniProtKB">
        <authorList>
            <consortium name="RefSeq"/>
        </authorList>
    </citation>
    <scope>IDENTIFICATION</scope>
</reference>
<dbReference type="InterPro" id="IPR018184">
    <property type="entry name" value="Integrin_alpha_C_CS"/>
</dbReference>
<evidence type="ECO:0000259" key="15">
    <source>
        <dbReference type="Pfam" id="PF08441"/>
    </source>
</evidence>
<keyword evidence="6 14" id="KW-0130">Cell adhesion</keyword>
<dbReference type="GO" id="GO:0005178">
    <property type="term" value="F:integrin binding"/>
    <property type="evidence" value="ECO:0007669"/>
    <property type="project" value="TreeGrafter"/>
</dbReference>
<comment type="subcellular location">
    <subcellularLocation>
        <location evidence="1 14">Membrane</location>
        <topology evidence="1 14">Single-pass type I membrane protein</topology>
    </subcellularLocation>
</comment>
<name>A0A6P7XHH1_9AMPH</name>
<dbReference type="FunFam" id="2.60.40.1530:FF:000001">
    <property type="entry name" value="Integrin subunit alpha 7"/>
    <property type="match status" value="1"/>
</dbReference>
<dbReference type="InterPro" id="IPR013649">
    <property type="entry name" value="Integrin_alpha_Ig-like_1"/>
</dbReference>
<keyword evidence="3 14" id="KW-0812">Transmembrane</keyword>
<evidence type="ECO:0000256" key="1">
    <source>
        <dbReference type="ARBA" id="ARBA00004479"/>
    </source>
</evidence>
<evidence type="ECO:0000256" key="8">
    <source>
        <dbReference type="ARBA" id="ARBA00023037"/>
    </source>
</evidence>
<dbReference type="AlphaFoldDB" id="A0A6P7XHH1"/>
<dbReference type="Gene3D" id="1.20.5.930">
    <property type="entry name" value="Bicelle-embedded integrin alpha(iib) transmembrane segment"/>
    <property type="match status" value="1"/>
</dbReference>
<evidence type="ECO:0000313" key="19">
    <source>
        <dbReference type="RefSeq" id="XP_030052651.1"/>
    </source>
</evidence>
<dbReference type="InterPro" id="IPR013517">
    <property type="entry name" value="FG-GAP"/>
</dbReference>
<gene>
    <name evidence="19" type="primary">ITGA7</name>
</gene>
<dbReference type="RefSeq" id="XP_030052651.1">
    <property type="nucleotide sequence ID" value="XM_030196791.1"/>
</dbReference>
<dbReference type="PROSITE" id="PS00242">
    <property type="entry name" value="INTEGRIN_ALPHA"/>
    <property type="match status" value="1"/>
</dbReference>